<organism evidence="9">
    <name type="scientific">Arthroderma gypseum (strain ATCC MYA-4604 / CBS 118893)</name>
    <name type="common">Microsporum gypseum</name>
    <dbReference type="NCBI Taxonomy" id="535722"/>
    <lineage>
        <taxon>Eukaryota</taxon>
        <taxon>Fungi</taxon>
        <taxon>Dikarya</taxon>
        <taxon>Ascomycota</taxon>
        <taxon>Pezizomycotina</taxon>
        <taxon>Eurotiomycetes</taxon>
        <taxon>Eurotiomycetidae</taxon>
        <taxon>Onygenales</taxon>
        <taxon>Arthrodermataceae</taxon>
        <taxon>Nannizzia</taxon>
    </lineage>
</organism>
<dbReference type="Pfam" id="PF03009">
    <property type="entry name" value="GDPD"/>
    <property type="match status" value="1"/>
</dbReference>
<dbReference type="RefSeq" id="XP_003171053.1">
    <property type="nucleotide sequence ID" value="XM_003171005.1"/>
</dbReference>
<dbReference type="InterPro" id="IPR004331">
    <property type="entry name" value="SPX_dom"/>
</dbReference>
<keyword evidence="3 4" id="KW-0040">ANK repeat</keyword>
<feature type="compositionally biased region" description="Low complexity" evidence="5">
    <location>
        <begin position="807"/>
        <end position="822"/>
    </location>
</feature>
<evidence type="ECO:0000256" key="4">
    <source>
        <dbReference type="PROSITE-ProRule" id="PRU00023"/>
    </source>
</evidence>
<dbReference type="InterPro" id="IPR036770">
    <property type="entry name" value="Ankyrin_rpt-contain_sf"/>
</dbReference>
<dbReference type="GeneID" id="10026299"/>
<dbReference type="InterPro" id="IPR030395">
    <property type="entry name" value="GP_PDE_dom"/>
</dbReference>
<dbReference type="Gene3D" id="3.20.20.190">
    <property type="entry name" value="Phosphatidylinositol (PI) phosphodiesterase"/>
    <property type="match status" value="1"/>
</dbReference>
<evidence type="ECO:0000259" key="6">
    <source>
        <dbReference type="PROSITE" id="PS51382"/>
    </source>
</evidence>
<evidence type="ECO:0000259" key="7">
    <source>
        <dbReference type="PROSITE" id="PS51704"/>
    </source>
</evidence>
<gene>
    <name evidence="8" type="ORF">MGYG_07051</name>
</gene>
<dbReference type="SUPFAM" id="SSF48403">
    <property type="entry name" value="Ankyrin repeat"/>
    <property type="match status" value="1"/>
</dbReference>
<accession>E4V1Y0</accession>
<dbReference type="GO" id="GO:0046475">
    <property type="term" value="P:glycerophospholipid catabolic process"/>
    <property type="evidence" value="ECO:0007669"/>
    <property type="project" value="TreeGrafter"/>
</dbReference>
<feature type="domain" description="SPX" evidence="6">
    <location>
        <begin position="1"/>
        <end position="142"/>
    </location>
</feature>
<dbReference type="InterPro" id="IPR002110">
    <property type="entry name" value="Ankyrin_rpt"/>
</dbReference>
<feature type="repeat" description="ANK" evidence="4">
    <location>
        <begin position="479"/>
        <end position="511"/>
    </location>
</feature>
<dbReference type="Proteomes" id="UP000002669">
    <property type="component" value="Unassembled WGS sequence"/>
</dbReference>
<dbReference type="InterPro" id="IPR051578">
    <property type="entry name" value="GDPD"/>
</dbReference>
<keyword evidence="2" id="KW-0378">Hydrolase</keyword>
<dbReference type="VEuPathDB" id="FungiDB:MGYG_07051"/>
<dbReference type="eggNOG" id="KOG2421">
    <property type="taxonomic scope" value="Eukaryota"/>
</dbReference>
<dbReference type="Gene3D" id="1.25.40.20">
    <property type="entry name" value="Ankyrin repeat-containing domain"/>
    <property type="match status" value="1"/>
</dbReference>
<dbReference type="SUPFAM" id="SSF51695">
    <property type="entry name" value="PLC-like phosphodiesterases"/>
    <property type="match status" value="1"/>
</dbReference>
<feature type="domain" description="GP-PDE" evidence="7">
    <location>
        <begin position="722"/>
        <end position="1039"/>
    </location>
</feature>
<evidence type="ECO:0000256" key="3">
    <source>
        <dbReference type="ARBA" id="ARBA00023043"/>
    </source>
</evidence>
<dbReference type="PROSITE" id="PS50297">
    <property type="entry name" value="ANK_REP_REGION"/>
    <property type="match status" value="1"/>
</dbReference>
<dbReference type="PROSITE" id="PS51382">
    <property type="entry name" value="SPX"/>
    <property type="match status" value="1"/>
</dbReference>
<dbReference type="GO" id="GO:0047389">
    <property type="term" value="F:glycerophosphocholine phosphodiesterase activity"/>
    <property type="evidence" value="ECO:0007669"/>
    <property type="project" value="TreeGrafter"/>
</dbReference>
<keyword evidence="9" id="KW-1185">Reference proteome</keyword>
<dbReference type="PANTHER" id="PTHR22958">
    <property type="entry name" value="GLYCEROPHOSPHORYL DIESTER PHOSPHODIESTERASE"/>
    <property type="match status" value="1"/>
</dbReference>
<proteinExistence type="predicted"/>
<dbReference type="eggNOG" id="KOG0504">
    <property type="taxonomic scope" value="Eukaryota"/>
</dbReference>
<sequence>MKFEEKLLSFQAPEWKSDYLPYRLLKAMLKRAINKIPPSPCETSLGEFASMLRSALNALRVFLDAQFGAFQGKENMMLEPYRRARFGIESLTSKDIHLIYGELLEDYSRLHLFIRFNYEASKRINSKVEKTKRLLQTALFCEINAIIEEQILCEKQCLKEIERLQTLLATTRQSDGLQSARSLIHLFDGYPGVRSYLTTIDSDILADQAINLGDIFEKLRTTPGISKGLVEEIFNTCLTMSLMCQSWSCTIALIESNPVEVRSLASSTWLGGLLMAIFPPFSLGQSLHGEWDSKINESYERQNLCMELFNPILGHAGASAKHLLMTPDIAGGIPLHYSAQLGLPVICDFILKYLERLGISPKSAILATNTTGITPLQWSVTRGHVQVTRIFLDILYAGRDEAISETLCNLLTIAIECQNDELVQLLASRCSGISHASRNGETCLYVASRIGRRDYVDTLLEVASHKIINIGLDTQKAAYGWTPLTIASAQGHLPIVEALIRAGADELLSDHQGWTAKDHAAFRGHFAVANKLETNKYARPTVQRSFAATPPHNLLDNTTYLIVNLGTVQKGREVKPLDLRHDSKASGQKLLESALTLEISTSKGTAHTLRVPILSDLIDDTMVFPIENPLEARLVFRLLKNTSNSNPGHILIGSGMALLPKSKDSYVSYHKSLIRESTVPILEKETMELLGTVTFTSFTATPFSGLNIRSPSFEYVEKIGSMQLIGHRGSGQNTADRRYLQLGENTIQSFMSAANLGASHVEFDVQLTRDLVPVLYHDLSLSESGTDIAIHDLTLKQFIHASDMQLSSRNDSSDSGSRSRSLSRSRRDADNEARLRMKHTLYFSSNGYKPNTRGDFIQTPLATLEEALLNVPEEVGFDIELKYPRIHEAFAIEMAPMAIELNTFVDTILTLISRFAGSRHIILSSFTPEICILLATKQKAYPIFFITNAGKLPVADREERAGSVQVAVHFANQWGLAGIVFASDVMVMCPQLVSYVKDNGLICATYGPLNNIPESVEVQAKAGVDLLVADRVALVSKALKALG</sequence>
<name>E4V1Y0_ARTGP</name>
<dbReference type="InterPro" id="IPR017946">
    <property type="entry name" value="PLC-like_Pdiesterase_TIM-brl"/>
</dbReference>
<dbReference type="SMART" id="SM00248">
    <property type="entry name" value="ANK"/>
    <property type="match status" value="5"/>
</dbReference>
<keyword evidence="1" id="KW-0677">Repeat</keyword>
<dbReference type="HOGENOM" id="CLU_005444_0_0_1"/>
<reference evidence="9" key="1">
    <citation type="journal article" date="2012" name="MBio">
        <title>Comparative genome analysis of Trichophyton rubrum and related dermatophytes reveals candidate genes involved in infection.</title>
        <authorList>
            <person name="Martinez D.A."/>
            <person name="Oliver B.G."/>
            <person name="Graeser Y."/>
            <person name="Goldberg J.M."/>
            <person name="Li W."/>
            <person name="Martinez-Rossi N.M."/>
            <person name="Monod M."/>
            <person name="Shelest E."/>
            <person name="Barton R.C."/>
            <person name="Birch E."/>
            <person name="Brakhage A.A."/>
            <person name="Chen Z."/>
            <person name="Gurr S.J."/>
            <person name="Heiman D."/>
            <person name="Heitman J."/>
            <person name="Kosti I."/>
            <person name="Rossi A."/>
            <person name="Saif S."/>
            <person name="Samalova M."/>
            <person name="Saunders C.W."/>
            <person name="Shea T."/>
            <person name="Summerbell R.C."/>
            <person name="Xu J."/>
            <person name="Young S."/>
            <person name="Zeng Q."/>
            <person name="Birren B.W."/>
            <person name="Cuomo C.A."/>
            <person name="White T.C."/>
        </authorList>
    </citation>
    <scope>NUCLEOTIDE SEQUENCE [LARGE SCALE GENOMIC DNA]</scope>
    <source>
        <strain evidence="9">ATCC MYA-4604 / CBS 118893</strain>
    </source>
</reference>
<dbReference type="Pfam" id="PF25329">
    <property type="entry name" value="C2_GDE1"/>
    <property type="match status" value="1"/>
</dbReference>
<dbReference type="EMBL" id="DS989827">
    <property type="protein sequence ID" value="EFR04045.1"/>
    <property type="molecule type" value="Genomic_DNA"/>
</dbReference>
<evidence type="ECO:0000256" key="1">
    <source>
        <dbReference type="ARBA" id="ARBA00022737"/>
    </source>
</evidence>
<dbReference type="OrthoDB" id="197419at2759"/>
<evidence type="ECO:0000256" key="2">
    <source>
        <dbReference type="ARBA" id="ARBA00022801"/>
    </source>
</evidence>
<feature type="region of interest" description="Disordered" evidence="5">
    <location>
        <begin position="806"/>
        <end position="830"/>
    </location>
</feature>
<dbReference type="InParanoid" id="E4V1Y0"/>
<dbReference type="AlphaFoldDB" id="E4V1Y0"/>
<evidence type="ECO:0000313" key="9">
    <source>
        <dbReference type="Proteomes" id="UP000002669"/>
    </source>
</evidence>
<dbReference type="PROSITE" id="PS50088">
    <property type="entry name" value="ANK_REPEAT"/>
    <property type="match status" value="1"/>
</dbReference>
<dbReference type="PANTHER" id="PTHR22958:SF1">
    <property type="entry name" value="GLYCEROPHOSPHOCHOLINE PHOSPHODIESTERASE GPCPD1"/>
    <property type="match status" value="1"/>
</dbReference>
<dbReference type="PROSITE" id="PS51704">
    <property type="entry name" value="GP_PDE"/>
    <property type="match status" value="1"/>
</dbReference>
<dbReference type="STRING" id="535722.E4V1Y0"/>
<dbReference type="Pfam" id="PF12796">
    <property type="entry name" value="Ank_2"/>
    <property type="match status" value="1"/>
</dbReference>
<dbReference type="InterPro" id="IPR057506">
    <property type="entry name" value="C2_GPCPD1"/>
</dbReference>
<dbReference type="OMA" id="FRTDCHY"/>
<protein>
    <submittedName>
        <fullName evidence="8">Glycerophosphodiesterase GDE1</fullName>
    </submittedName>
</protein>
<evidence type="ECO:0000256" key="5">
    <source>
        <dbReference type="SAM" id="MobiDB-lite"/>
    </source>
</evidence>
<evidence type="ECO:0000313" key="8">
    <source>
        <dbReference type="EMBL" id="EFR04045.1"/>
    </source>
</evidence>